<feature type="transmembrane region" description="Helical" evidence="1">
    <location>
        <begin position="110"/>
        <end position="133"/>
    </location>
</feature>
<protein>
    <recommendedName>
        <fullName evidence="4">DUF2723 domain-containing protein</fullName>
    </recommendedName>
</protein>
<feature type="transmembrane region" description="Helical" evidence="1">
    <location>
        <begin position="164"/>
        <end position="182"/>
    </location>
</feature>
<evidence type="ECO:0000313" key="3">
    <source>
        <dbReference type="Proteomes" id="UP000290189"/>
    </source>
</evidence>
<proteinExistence type="predicted"/>
<organism evidence="2 3">
    <name type="scientific">Plasmodiophora brassicae</name>
    <name type="common">Clubroot disease agent</name>
    <dbReference type="NCBI Taxonomy" id="37360"/>
    <lineage>
        <taxon>Eukaryota</taxon>
        <taxon>Sar</taxon>
        <taxon>Rhizaria</taxon>
        <taxon>Endomyxa</taxon>
        <taxon>Phytomyxea</taxon>
        <taxon>Plasmodiophorida</taxon>
        <taxon>Plasmodiophoridae</taxon>
        <taxon>Plasmodiophora</taxon>
    </lineage>
</organism>
<feature type="transmembrane region" description="Helical" evidence="1">
    <location>
        <begin position="139"/>
        <end position="157"/>
    </location>
</feature>
<keyword evidence="1" id="KW-0472">Membrane</keyword>
<dbReference type="Pfam" id="PF11028">
    <property type="entry name" value="TMEM260-like"/>
    <property type="match status" value="1"/>
</dbReference>
<dbReference type="PANTHER" id="PTHR16214:SF3">
    <property type="entry name" value="TRANSMEMBRANE PROTEIN 260"/>
    <property type="match status" value="1"/>
</dbReference>
<feature type="transmembrane region" description="Helical" evidence="1">
    <location>
        <begin position="231"/>
        <end position="251"/>
    </location>
</feature>
<evidence type="ECO:0000313" key="2">
    <source>
        <dbReference type="EMBL" id="SPQ98798.1"/>
    </source>
</evidence>
<keyword evidence="2" id="KW-0496">Mitochondrion</keyword>
<keyword evidence="1" id="KW-1133">Transmembrane helix</keyword>
<dbReference type="AlphaFoldDB" id="A0A3P3YF36"/>
<gene>
    <name evidence="2" type="ORF">PLBR_LOCUS6013</name>
</gene>
<feature type="transmembrane region" description="Helical" evidence="1">
    <location>
        <begin position="33"/>
        <end position="53"/>
    </location>
</feature>
<geneLocation type="mitochondrion" evidence="2"/>
<accession>A0A3P3YF36</accession>
<feature type="transmembrane region" description="Helical" evidence="1">
    <location>
        <begin position="396"/>
        <end position="413"/>
    </location>
</feature>
<name>A0A3P3YF36_PLABS</name>
<evidence type="ECO:0008006" key="4">
    <source>
        <dbReference type="Google" id="ProtNLM"/>
    </source>
</evidence>
<dbReference type="InterPro" id="IPR021280">
    <property type="entry name" value="TMEM260-like"/>
</dbReference>
<sequence length="708" mass="77540">MAVAKRLAGADRGQGVVRLEGLPTAGVKRPGRYVSAAYVSGGAVFATCFAVYVSTMSRGISGGDAGELAVSACQLGVAHPPGYPTFTWMYHGAWRLAAHLPHAESVTPALVFNLLSVVLSSISATVLFSSIFAMTRSAFVAYVTSLTFAFSPTVWLYSGQAEVFALHLAFVSVLLRLTIWVFDAPSIWRASVCAFMSGLALTNQHTTALFVAPIATTLIAAEWKMLVKPSALAAMTASFLAGLTPYGLLYISSSTSPVDSWGDLTTLQGFVKHVLRQEYGTLQLGGDEIASKHPLLRRLAVYLQYLLKESVYVFSILAAAGAFAIFARDSRRRVSSATAFLFAYAVYVVVFHSLANLDLTHFMLGVQMRFWMQPNMIVFLLAGYGWHWARHTVGKLIDAICIGALAVHVGMGMQNRDFSRFSAISAYGESILNSMPANATVLLNGDLNNNAVKYLYGCEGRRHDLSLVSIQLMSWPWFIPRQGYHYPDVAFPGLIYHPFVPGGFSMKDFLDANWGRAPIYLCGDWKEGDTSQLDSYEVVPSGICNYVSSRRQPLSKSQRLKLIRRAIRSLPDLPEIGSGQLTPDLWEYIVYSDIWSRKLALFNDAAVLASGPPPGSKKVVALAASLAEAVFVDAPYSKRHIQPEVYRNAGVIFGMHSVEDQQSEIKMMSAWALYVNRSDDPDPAIVNMVNARFNPYRQAAVVSSRSSR</sequence>
<feature type="transmembrane region" description="Helical" evidence="1">
    <location>
        <begin position="370"/>
        <end position="389"/>
    </location>
</feature>
<feature type="transmembrane region" description="Helical" evidence="1">
    <location>
        <begin position="310"/>
        <end position="327"/>
    </location>
</feature>
<dbReference type="Proteomes" id="UP000290189">
    <property type="component" value="Unassembled WGS sequence"/>
</dbReference>
<dbReference type="EMBL" id="OVEO01000010">
    <property type="protein sequence ID" value="SPQ98798.1"/>
    <property type="molecule type" value="Genomic_DNA"/>
</dbReference>
<reference evidence="2 3" key="1">
    <citation type="submission" date="2018-03" db="EMBL/GenBank/DDBJ databases">
        <authorList>
            <person name="Fogelqvist J."/>
        </authorList>
    </citation>
    <scope>NUCLEOTIDE SEQUENCE [LARGE SCALE GENOMIC DNA]</scope>
</reference>
<feature type="transmembrane region" description="Helical" evidence="1">
    <location>
        <begin position="334"/>
        <end position="355"/>
    </location>
</feature>
<keyword evidence="1" id="KW-0812">Transmembrane</keyword>
<evidence type="ECO:0000256" key="1">
    <source>
        <dbReference type="SAM" id="Phobius"/>
    </source>
</evidence>
<dbReference type="PANTHER" id="PTHR16214">
    <property type="entry name" value="TRANSMEMBRANE PROTEIN 260"/>
    <property type="match status" value="1"/>
</dbReference>
<dbReference type="InterPro" id="IPR052724">
    <property type="entry name" value="GT117_domain-containing"/>
</dbReference>